<gene>
    <name evidence="1" type="ORF">BaRGS_00017821</name>
</gene>
<proteinExistence type="predicted"/>
<feature type="non-terminal residue" evidence="1">
    <location>
        <position position="1"/>
    </location>
</feature>
<organism evidence="1 2">
    <name type="scientific">Batillaria attramentaria</name>
    <dbReference type="NCBI Taxonomy" id="370345"/>
    <lineage>
        <taxon>Eukaryota</taxon>
        <taxon>Metazoa</taxon>
        <taxon>Spiralia</taxon>
        <taxon>Lophotrochozoa</taxon>
        <taxon>Mollusca</taxon>
        <taxon>Gastropoda</taxon>
        <taxon>Caenogastropoda</taxon>
        <taxon>Sorbeoconcha</taxon>
        <taxon>Cerithioidea</taxon>
        <taxon>Batillariidae</taxon>
        <taxon>Batillaria</taxon>
    </lineage>
</organism>
<protein>
    <submittedName>
        <fullName evidence="1">Uncharacterized protein</fullName>
    </submittedName>
</protein>
<feature type="non-terminal residue" evidence="1">
    <location>
        <position position="237"/>
    </location>
</feature>
<dbReference type="AlphaFoldDB" id="A0ABD0KUQ2"/>
<name>A0ABD0KUQ2_9CAEN</name>
<dbReference type="EMBL" id="JACVVK020000121">
    <property type="protein sequence ID" value="KAK7490949.1"/>
    <property type="molecule type" value="Genomic_DNA"/>
</dbReference>
<reference evidence="1 2" key="1">
    <citation type="journal article" date="2023" name="Sci. Data">
        <title>Genome assembly of the Korean intertidal mud-creeper Batillaria attramentaria.</title>
        <authorList>
            <person name="Patra A.K."/>
            <person name="Ho P.T."/>
            <person name="Jun S."/>
            <person name="Lee S.J."/>
            <person name="Kim Y."/>
            <person name="Won Y.J."/>
        </authorList>
    </citation>
    <scope>NUCLEOTIDE SEQUENCE [LARGE SCALE GENOMIC DNA]</scope>
    <source>
        <strain evidence="1">Wonlab-2016</strain>
    </source>
</reference>
<accession>A0ABD0KUQ2</accession>
<sequence>SRLPNEAHCLEWPMPVACHWACSHDSQRFRNTSGTRPKIPQTGDVVLRSPLFPQVAHQSDLWLSSRPATFLFPFDFCRVNASQQCPVRVIVPHSPVIASRWSIVGYQALHSHAGGNPGQPPTLQITLVRKHEPKSGQNFPLPTPVTLQRGSPKITAERARPLQARPPHFGKCLALAQTIAFIRQRLDSGFLPLATSIPTNVPADWDTRAGKSPPEIQIQTDGAVIRVLPPATLSPAI</sequence>
<keyword evidence="2" id="KW-1185">Reference proteome</keyword>
<evidence type="ECO:0000313" key="2">
    <source>
        <dbReference type="Proteomes" id="UP001519460"/>
    </source>
</evidence>
<dbReference type="Proteomes" id="UP001519460">
    <property type="component" value="Unassembled WGS sequence"/>
</dbReference>
<evidence type="ECO:0000313" key="1">
    <source>
        <dbReference type="EMBL" id="KAK7490949.1"/>
    </source>
</evidence>
<comment type="caution">
    <text evidence="1">The sequence shown here is derived from an EMBL/GenBank/DDBJ whole genome shotgun (WGS) entry which is preliminary data.</text>
</comment>